<evidence type="ECO:0000256" key="3">
    <source>
        <dbReference type="ARBA" id="ARBA00022801"/>
    </source>
</evidence>
<evidence type="ECO:0000259" key="9">
    <source>
        <dbReference type="PROSITE" id="PS51192"/>
    </source>
</evidence>
<dbReference type="GO" id="GO:0003724">
    <property type="term" value="F:RNA helicase activity"/>
    <property type="evidence" value="ECO:0007669"/>
    <property type="project" value="UniProtKB-EC"/>
</dbReference>
<evidence type="ECO:0000256" key="1">
    <source>
        <dbReference type="ARBA" id="ARBA00012552"/>
    </source>
</evidence>
<dbReference type="PANTHER" id="PTHR47959">
    <property type="entry name" value="ATP-DEPENDENT RNA HELICASE RHLE-RELATED"/>
    <property type="match status" value="1"/>
</dbReference>
<reference evidence="11 12" key="1">
    <citation type="journal article" date="2018" name="Evol. Lett.">
        <title>Horizontal gene cluster transfer increased hallucinogenic mushroom diversity.</title>
        <authorList>
            <person name="Reynolds H.T."/>
            <person name="Vijayakumar V."/>
            <person name="Gluck-Thaler E."/>
            <person name="Korotkin H.B."/>
            <person name="Matheny P.B."/>
            <person name="Slot J.C."/>
        </authorList>
    </citation>
    <scope>NUCLEOTIDE SEQUENCE [LARGE SCALE GENOMIC DNA]</scope>
    <source>
        <strain evidence="11 12">2631</strain>
    </source>
</reference>
<protein>
    <recommendedName>
        <fullName evidence="1">RNA helicase</fullName>
        <ecNumber evidence="1">3.6.4.13</ecNumber>
    </recommendedName>
</protein>
<dbReference type="InterPro" id="IPR027417">
    <property type="entry name" value="P-loop_NTPase"/>
</dbReference>
<keyword evidence="3" id="KW-0378">Hydrolase</keyword>
<dbReference type="GO" id="GO:0003723">
    <property type="term" value="F:RNA binding"/>
    <property type="evidence" value="ECO:0007669"/>
    <property type="project" value="UniProtKB-KW"/>
</dbReference>
<dbReference type="PROSITE" id="PS51194">
    <property type="entry name" value="HELICASE_CTER"/>
    <property type="match status" value="1"/>
</dbReference>
<evidence type="ECO:0000259" key="10">
    <source>
        <dbReference type="PROSITE" id="PS51194"/>
    </source>
</evidence>
<feature type="compositionally biased region" description="Basic and acidic residues" evidence="8">
    <location>
        <begin position="720"/>
        <end position="732"/>
    </location>
</feature>
<dbReference type="EC" id="3.6.4.13" evidence="1"/>
<feature type="compositionally biased region" description="Basic and acidic residues" evidence="8">
    <location>
        <begin position="330"/>
        <end position="349"/>
    </location>
</feature>
<evidence type="ECO:0000256" key="2">
    <source>
        <dbReference type="ARBA" id="ARBA00022741"/>
    </source>
</evidence>
<feature type="region of interest" description="Disordered" evidence="8">
    <location>
        <begin position="643"/>
        <end position="662"/>
    </location>
</feature>
<feature type="compositionally biased region" description="Basic and acidic residues" evidence="8">
    <location>
        <begin position="360"/>
        <end position="388"/>
    </location>
</feature>
<dbReference type="Proteomes" id="UP000283269">
    <property type="component" value="Unassembled WGS sequence"/>
</dbReference>
<keyword evidence="5" id="KW-0067">ATP-binding</keyword>
<dbReference type="InterPro" id="IPR050079">
    <property type="entry name" value="DEAD_box_RNA_helicase"/>
</dbReference>
<feature type="compositionally biased region" description="Low complexity" evidence="8">
    <location>
        <begin position="584"/>
        <end position="603"/>
    </location>
</feature>
<dbReference type="SUPFAM" id="SSF52540">
    <property type="entry name" value="P-loop containing nucleoside triphosphate hydrolases"/>
    <property type="match status" value="1"/>
</dbReference>
<dbReference type="GO" id="GO:0005524">
    <property type="term" value="F:ATP binding"/>
    <property type="evidence" value="ECO:0007669"/>
    <property type="project" value="UniProtKB-KW"/>
</dbReference>
<feature type="region of interest" description="Disordered" evidence="8">
    <location>
        <begin position="246"/>
        <end position="388"/>
    </location>
</feature>
<dbReference type="InterPro" id="IPR014001">
    <property type="entry name" value="Helicase_ATP-bd"/>
</dbReference>
<gene>
    <name evidence="11" type="ORF">CVT25_009585</name>
</gene>
<dbReference type="Pfam" id="PF00270">
    <property type="entry name" value="DEAD"/>
    <property type="match status" value="1"/>
</dbReference>
<feature type="compositionally biased region" description="Basic residues" evidence="8">
    <location>
        <begin position="350"/>
        <end position="359"/>
    </location>
</feature>
<dbReference type="SMART" id="SM00487">
    <property type="entry name" value="DEXDc"/>
    <property type="match status" value="1"/>
</dbReference>
<name>A0A409XDJ7_PSICY</name>
<dbReference type="STRING" id="93625.A0A409XDJ7"/>
<comment type="catalytic activity">
    <reaction evidence="7">
        <text>ATP + H2O = ADP + phosphate + H(+)</text>
        <dbReference type="Rhea" id="RHEA:13065"/>
        <dbReference type="ChEBI" id="CHEBI:15377"/>
        <dbReference type="ChEBI" id="CHEBI:15378"/>
        <dbReference type="ChEBI" id="CHEBI:30616"/>
        <dbReference type="ChEBI" id="CHEBI:43474"/>
        <dbReference type="ChEBI" id="CHEBI:456216"/>
        <dbReference type="EC" id="3.6.4.13"/>
    </reaction>
</comment>
<feature type="region of interest" description="Disordered" evidence="8">
    <location>
        <begin position="1"/>
        <end position="20"/>
    </location>
</feature>
<evidence type="ECO:0000256" key="5">
    <source>
        <dbReference type="ARBA" id="ARBA00022840"/>
    </source>
</evidence>
<dbReference type="InterPro" id="IPR011545">
    <property type="entry name" value="DEAD/DEAH_box_helicase_dom"/>
</dbReference>
<keyword evidence="4" id="KW-0347">Helicase</keyword>
<feature type="domain" description="Helicase C-terminal" evidence="10">
    <location>
        <begin position="990"/>
        <end position="1154"/>
    </location>
</feature>
<keyword evidence="12" id="KW-1185">Reference proteome</keyword>
<dbReference type="PANTHER" id="PTHR47959:SF1">
    <property type="entry name" value="ATP-DEPENDENT RNA HELICASE DBPA"/>
    <property type="match status" value="1"/>
</dbReference>
<sequence length="1154" mass="125099">MPKGSRIASPQHAVPRHAPNTFPRDSTFFLTSSPLRLSTVTSTKGRQLPSNCRTLWPAHFAHIYPFFLGTLASYDHGIVVIFDYVGDTPWRRYETKTKDRQRVDRDGMSSLISQCMHSARISTRCSCLLTAGTNGGATTSGGGAGTGTVQFHSSAGSCYNGSSLSSGSHRFKRKVDPAYARRTRPHNTPTHMHLARSAEVVYTSKRDRLANPLVDPDDRNRAMGWNLQKRHKDLKGERERVRGVLRRERGDQENEKRANRREGIGRSKVVSTTFPPSPPVRRLGVGSPVGDGSGRGKGRASASRNPGLTTIRPLRVNPGPRSVAPVSDPIKADKSASADGPFSREEAPHVGKRPRREQRRRTVSEWHGEEEPSRASEELRRGSGSRFEGKGRTISIASSIAPGRVFTAADADAGVNAYDLAAEDAARAAATTAKQSRFASRRPYGANTEGYEDDEVDMDVEMDREREEEAFEFDEDSEEEFFYPPGEVSNVKGAKASAADATSEAVGGVDATKTGTATRFSSPPLIPGFVSALEEMFGRGATPTPVQGLSLGWIVSWVLKQANGQAQGKEELEVVGEEGEKMGEGAVTATETQAQTETRTAVEQWKAPPPPSGWREFLLAAETGSGKSIAYLLPMLQSLKQSESSFTPYSPPKGATQKKKEYSPRGVVLAPTHELARQLAGFAKDLCHFPDARLKVVCASRANVASTVGSRGGGTTMSMEKWRESRRRGESARKMKMMGGVVFDGEGVGGEGGAGEGADVGRQRGDMEHGADVIVGTPMKLLEMVRGRGWDRITEQHQQQLALEDAAAKQPQEVDEDGEPKQLRRGRDKIPHFGTWRPKSEMGLENVEWVVVDEADVLFDPDFQETTRQFLADVSAARGYPVPFSPLLLSSPSSPSPHSPSIAKTLAPIKYPFNLLLTSATIPTTLNTYLTQAHPSLLRLASPHLHKLPKALQVEYVAWSGGNKFADVLRRLRRVWAEDAASGFAQGQGQRQGVLSQIVIFCNRSSKAEELGEWLSDQSGNGGGVRGIVVVTGKGGRGRGNNKHLESFLRARGRKASPASPPISTSASAVPSASSELNPKVLITTSLLSRGLDFSASVKHVFIIDAPRNMVDFLHRAGRAGRAGEKGRVVVFGKMKGRGSRKGKEIRGRVAGLV</sequence>
<evidence type="ECO:0000313" key="11">
    <source>
        <dbReference type="EMBL" id="PPQ88859.1"/>
    </source>
</evidence>
<evidence type="ECO:0000256" key="8">
    <source>
        <dbReference type="SAM" id="MobiDB-lite"/>
    </source>
</evidence>
<feature type="region of interest" description="Disordered" evidence="8">
    <location>
        <begin position="805"/>
        <end position="836"/>
    </location>
</feature>
<keyword evidence="2" id="KW-0547">Nucleotide-binding</keyword>
<dbReference type="InterPro" id="IPR001650">
    <property type="entry name" value="Helicase_C-like"/>
</dbReference>
<feature type="region of interest" description="Disordered" evidence="8">
    <location>
        <begin position="583"/>
        <end position="610"/>
    </location>
</feature>
<proteinExistence type="predicted"/>
<dbReference type="InParanoid" id="A0A409XDJ7"/>
<evidence type="ECO:0000256" key="7">
    <source>
        <dbReference type="ARBA" id="ARBA00047984"/>
    </source>
</evidence>
<dbReference type="SMART" id="SM00490">
    <property type="entry name" value="HELICc"/>
    <property type="match status" value="1"/>
</dbReference>
<feature type="region of interest" description="Disordered" evidence="8">
    <location>
        <begin position="1052"/>
        <end position="1071"/>
    </location>
</feature>
<accession>A0A409XDJ7</accession>
<feature type="domain" description="Helicase ATP-binding" evidence="9">
    <location>
        <begin position="608"/>
        <end position="940"/>
    </location>
</feature>
<dbReference type="Pfam" id="PF00271">
    <property type="entry name" value="Helicase_C"/>
    <property type="match status" value="1"/>
</dbReference>
<comment type="caution">
    <text evidence="11">The sequence shown here is derived from an EMBL/GenBank/DDBJ whole genome shotgun (WGS) entry which is preliminary data.</text>
</comment>
<dbReference type="GO" id="GO:0016787">
    <property type="term" value="F:hydrolase activity"/>
    <property type="evidence" value="ECO:0007669"/>
    <property type="project" value="UniProtKB-KW"/>
</dbReference>
<feature type="compositionally biased region" description="Basic and acidic residues" evidence="8">
    <location>
        <begin position="246"/>
        <end position="265"/>
    </location>
</feature>
<keyword evidence="6" id="KW-0694">RNA-binding</keyword>
<evidence type="ECO:0000256" key="6">
    <source>
        <dbReference type="ARBA" id="ARBA00022884"/>
    </source>
</evidence>
<dbReference type="EMBL" id="NHYD01001998">
    <property type="protein sequence ID" value="PPQ88859.1"/>
    <property type="molecule type" value="Genomic_DNA"/>
</dbReference>
<evidence type="ECO:0000313" key="12">
    <source>
        <dbReference type="Proteomes" id="UP000283269"/>
    </source>
</evidence>
<feature type="region of interest" description="Disordered" evidence="8">
    <location>
        <begin position="708"/>
        <end position="732"/>
    </location>
</feature>
<feature type="compositionally biased region" description="Low complexity" evidence="8">
    <location>
        <begin position="1056"/>
        <end position="1071"/>
    </location>
</feature>
<dbReference type="PROSITE" id="PS51192">
    <property type="entry name" value="HELICASE_ATP_BIND_1"/>
    <property type="match status" value="1"/>
</dbReference>
<dbReference type="Gene3D" id="3.40.50.300">
    <property type="entry name" value="P-loop containing nucleotide triphosphate hydrolases"/>
    <property type="match status" value="2"/>
</dbReference>
<dbReference type="GO" id="GO:0005829">
    <property type="term" value="C:cytosol"/>
    <property type="evidence" value="ECO:0007669"/>
    <property type="project" value="TreeGrafter"/>
</dbReference>
<evidence type="ECO:0000256" key="4">
    <source>
        <dbReference type="ARBA" id="ARBA00022806"/>
    </source>
</evidence>
<organism evidence="11 12">
    <name type="scientific">Psilocybe cyanescens</name>
    <dbReference type="NCBI Taxonomy" id="93625"/>
    <lineage>
        <taxon>Eukaryota</taxon>
        <taxon>Fungi</taxon>
        <taxon>Dikarya</taxon>
        <taxon>Basidiomycota</taxon>
        <taxon>Agaricomycotina</taxon>
        <taxon>Agaricomycetes</taxon>
        <taxon>Agaricomycetidae</taxon>
        <taxon>Agaricales</taxon>
        <taxon>Agaricineae</taxon>
        <taxon>Strophariaceae</taxon>
        <taxon>Psilocybe</taxon>
    </lineage>
</organism>
<dbReference type="AlphaFoldDB" id="A0A409XDJ7"/>
<dbReference type="OrthoDB" id="10256233at2759"/>